<keyword evidence="6 8" id="KW-0472">Membrane</keyword>
<evidence type="ECO:0000256" key="3">
    <source>
        <dbReference type="ARBA" id="ARBA00022692"/>
    </source>
</evidence>
<dbReference type="GO" id="GO:0005789">
    <property type="term" value="C:endoplasmic reticulum membrane"/>
    <property type="evidence" value="ECO:0007669"/>
    <property type="project" value="UniProtKB-SubCell"/>
</dbReference>
<gene>
    <name evidence="9" type="ORF">PPAR00522_LOCUS6360</name>
</gene>
<organism evidence="9">
    <name type="scientific">Polytomella parva</name>
    <dbReference type="NCBI Taxonomy" id="51329"/>
    <lineage>
        <taxon>Eukaryota</taxon>
        <taxon>Viridiplantae</taxon>
        <taxon>Chlorophyta</taxon>
        <taxon>core chlorophytes</taxon>
        <taxon>Chlorophyceae</taxon>
        <taxon>CS clade</taxon>
        <taxon>Chlamydomonadales</taxon>
        <taxon>Chlamydomonadaceae</taxon>
        <taxon>Polytomella</taxon>
    </lineage>
</organism>
<evidence type="ECO:0000256" key="5">
    <source>
        <dbReference type="ARBA" id="ARBA00022989"/>
    </source>
</evidence>
<evidence type="ECO:0008006" key="10">
    <source>
        <dbReference type="Google" id="ProtNLM"/>
    </source>
</evidence>
<comment type="subcellular location">
    <subcellularLocation>
        <location evidence="1">Endoplasmic reticulum membrane</location>
        <topology evidence="1">Multi-pass membrane protein</topology>
    </subcellularLocation>
</comment>
<evidence type="ECO:0000256" key="6">
    <source>
        <dbReference type="ARBA" id="ARBA00023136"/>
    </source>
</evidence>
<evidence type="ECO:0000256" key="2">
    <source>
        <dbReference type="ARBA" id="ARBA00009950"/>
    </source>
</evidence>
<proteinExistence type="inferred from homology"/>
<dbReference type="PANTHER" id="PTHR13505:SF7">
    <property type="entry name" value="TRANSMEMBRANE PROTEIN 208"/>
    <property type="match status" value="1"/>
</dbReference>
<protein>
    <recommendedName>
        <fullName evidence="10">Transmembrane protein 208</fullName>
    </recommendedName>
</protein>
<accession>A0A7S0YGZ0</accession>
<comment type="similarity">
    <text evidence="2">Belongs to the TMEM208 family.</text>
</comment>
<sequence>MAGAGAKKRVEENRKHLYRLRIAMLVGVSFQVLVRILLRGGYHSKKHVFGFLFTSFIDYLMYSWISGFAEPVFDTSGELVDGGGDLSGKGMVSYYLDIFYVNTFVQVGSSLILKIWYIYLCVPAYASYQLYFKIIKPYLLTKNEPNDAPLDTTARKKLEKAEKRAERRRYKWK</sequence>
<name>A0A7S0YGZ0_9CHLO</name>
<feature type="region of interest" description="Disordered" evidence="7">
    <location>
        <begin position="150"/>
        <end position="173"/>
    </location>
</feature>
<evidence type="ECO:0000256" key="8">
    <source>
        <dbReference type="SAM" id="Phobius"/>
    </source>
</evidence>
<keyword evidence="3 8" id="KW-0812">Transmembrane</keyword>
<dbReference type="GO" id="GO:0005773">
    <property type="term" value="C:vacuole"/>
    <property type="evidence" value="ECO:0007669"/>
    <property type="project" value="GOC"/>
</dbReference>
<reference evidence="9" key="1">
    <citation type="submission" date="2021-01" db="EMBL/GenBank/DDBJ databases">
        <authorList>
            <person name="Corre E."/>
            <person name="Pelletier E."/>
            <person name="Niang G."/>
            <person name="Scheremetjew M."/>
            <person name="Finn R."/>
            <person name="Kale V."/>
            <person name="Holt S."/>
            <person name="Cochrane G."/>
            <person name="Meng A."/>
            <person name="Brown T."/>
            <person name="Cohen L."/>
        </authorList>
    </citation>
    <scope>NUCLEOTIDE SEQUENCE</scope>
    <source>
        <strain evidence="9">SAG 63-3</strain>
    </source>
</reference>
<keyword evidence="4" id="KW-0256">Endoplasmic reticulum</keyword>
<feature type="transmembrane region" description="Helical" evidence="8">
    <location>
        <begin position="50"/>
        <end position="69"/>
    </location>
</feature>
<evidence type="ECO:0000256" key="1">
    <source>
        <dbReference type="ARBA" id="ARBA00004477"/>
    </source>
</evidence>
<dbReference type="PANTHER" id="PTHR13505">
    <property type="entry name" value="TRANSMEMBRANE PROTEIN 208"/>
    <property type="match status" value="1"/>
</dbReference>
<evidence type="ECO:0000313" key="9">
    <source>
        <dbReference type="EMBL" id="CAD8769961.1"/>
    </source>
</evidence>
<dbReference type="Pfam" id="PF05620">
    <property type="entry name" value="TMEM208_SND2"/>
    <property type="match status" value="1"/>
</dbReference>
<dbReference type="EMBL" id="HBFM01010009">
    <property type="protein sequence ID" value="CAD8769961.1"/>
    <property type="molecule type" value="Transcribed_RNA"/>
</dbReference>
<dbReference type="AlphaFoldDB" id="A0A7S0YGZ0"/>
<feature type="compositionally biased region" description="Basic and acidic residues" evidence="7">
    <location>
        <begin position="153"/>
        <end position="165"/>
    </location>
</feature>
<feature type="transmembrane region" description="Helical" evidence="8">
    <location>
        <begin position="20"/>
        <end position="38"/>
    </location>
</feature>
<dbReference type="GO" id="GO:0006624">
    <property type="term" value="P:vacuolar protein processing"/>
    <property type="evidence" value="ECO:0007669"/>
    <property type="project" value="TreeGrafter"/>
</dbReference>
<evidence type="ECO:0000256" key="4">
    <source>
        <dbReference type="ARBA" id="ARBA00022824"/>
    </source>
</evidence>
<dbReference type="InterPro" id="IPR008506">
    <property type="entry name" value="SND2/TMEM208"/>
</dbReference>
<evidence type="ECO:0000256" key="7">
    <source>
        <dbReference type="SAM" id="MobiDB-lite"/>
    </source>
</evidence>
<keyword evidence="5 8" id="KW-1133">Transmembrane helix</keyword>